<dbReference type="RefSeq" id="WP_092039492.1">
    <property type="nucleotide sequence ID" value="NZ_FOOK01000023.1"/>
</dbReference>
<reference evidence="9 10" key="1">
    <citation type="submission" date="2016-10" db="EMBL/GenBank/DDBJ databases">
        <authorList>
            <person name="de Groot N.N."/>
        </authorList>
    </citation>
    <scope>NUCLEOTIDE SEQUENCE [LARGE SCALE GENOMIC DNA]</scope>
    <source>
        <strain evidence="9 10">DSM 44945</strain>
    </source>
</reference>
<dbReference type="Proteomes" id="UP000198661">
    <property type="component" value="Unassembled WGS sequence"/>
</dbReference>
<keyword evidence="7 8" id="KW-0472">Membrane</keyword>
<evidence type="ECO:0000313" key="10">
    <source>
        <dbReference type="Proteomes" id="UP000198661"/>
    </source>
</evidence>
<dbReference type="FunFam" id="1.10.3470.10:FF:000001">
    <property type="entry name" value="Vitamin B12 ABC transporter permease BtuC"/>
    <property type="match status" value="1"/>
</dbReference>
<evidence type="ECO:0000256" key="8">
    <source>
        <dbReference type="SAM" id="Phobius"/>
    </source>
</evidence>
<dbReference type="EMBL" id="FOOK01000023">
    <property type="protein sequence ID" value="SFG26542.1"/>
    <property type="molecule type" value="Genomic_DNA"/>
</dbReference>
<dbReference type="InterPro" id="IPR037294">
    <property type="entry name" value="ABC_BtuC-like"/>
</dbReference>
<dbReference type="OrthoDB" id="9811721at2"/>
<dbReference type="GO" id="GO:0022857">
    <property type="term" value="F:transmembrane transporter activity"/>
    <property type="evidence" value="ECO:0007669"/>
    <property type="project" value="InterPro"/>
</dbReference>
<feature type="transmembrane region" description="Helical" evidence="8">
    <location>
        <begin position="313"/>
        <end position="332"/>
    </location>
</feature>
<dbReference type="GO" id="GO:0033214">
    <property type="term" value="P:siderophore-iron import into cell"/>
    <property type="evidence" value="ECO:0007669"/>
    <property type="project" value="TreeGrafter"/>
</dbReference>
<feature type="transmembrane region" description="Helical" evidence="8">
    <location>
        <begin position="94"/>
        <end position="114"/>
    </location>
</feature>
<feature type="transmembrane region" description="Helical" evidence="8">
    <location>
        <begin position="120"/>
        <end position="143"/>
    </location>
</feature>
<evidence type="ECO:0000256" key="5">
    <source>
        <dbReference type="ARBA" id="ARBA00022692"/>
    </source>
</evidence>
<dbReference type="SUPFAM" id="SSF81345">
    <property type="entry name" value="ABC transporter involved in vitamin B12 uptake, BtuC"/>
    <property type="match status" value="1"/>
</dbReference>
<accession>A0A1I2QDS1</accession>
<evidence type="ECO:0000256" key="2">
    <source>
        <dbReference type="ARBA" id="ARBA00007935"/>
    </source>
</evidence>
<organism evidence="9 10">
    <name type="scientific">Planifilum fulgidum</name>
    <dbReference type="NCBI Taxonomy" id="201973"/>
    <lineage>
        <taxon>Bacteria</taxon>
        <taxon>Bacillati</taxon>
        <taxon>Bacillota</taxon>
        <taxon>Bacilli</taxon>
        <taxon>Bacillales</taxon>
        <taxon>Thermoactinomycetaceae</taxon>
        <taxon>Planifilum</taxon>
    </lineage>
</organism>
<protein>
    <submittedName>
        <fullName evidence="9">Iron complex transport system permease protein</fullName>
    </submittedName>
</protein>
<feature type="transmembrane region" description="Helical" evidence="8">
    <location>
        <begin position="244"/>
        <end position="271"/>
    </location>
</feature>
<feature type="transmembrane region" description="Helical" evidence="8">
    <location>
        <begin position="197"/>
        <end position="217"/>
    </location>
</feature>
<dbReference type="PANTHER" id="PTHR30472:SF69">
    <property type="entry name" value="HEME-IRON TRANSPORT SYSTEM PERMEASE PROTEIN ISDF-RELATED"/>
    <property type="match status" value="1"/>
</dbReference>
<evidence type="ECO:0000256" key="6">
    <source>
        <dbReference type="ARBA" id="ARBA00022989"/>
    </source>
</evidence>
<evidence type="ECO:0000256" key="7">
    <source>
        <dbReference type="ARBA" id="ARBA00023136"/>
    </source>
</evidence>
<dbReference type="InterPro" id="IPR000522">
    <property type="entry name" value="ABC_transptr_permease_BtuC"/>
</dbReference>
<keyword evidence="4" id="KW-1003">Cell membrane</keyword>
<evidence type="ECO:0000256" key="1">
    <source>
        <dbReference type="ARBA" id="ARBA00004651"/>
    </source>
</evidence>
<gene>
    <name evidence="9" type="ORF">SAMN04488025_12338</name>
</gene>
<evidence type="ECO:0000313" key="9">
    <source>
        <dbReference type="EMBL" id="SFG26542.1"/>
    </source>
</evidence>
<dbReference type="Gene3D" id="1.10.3470.10">
    <property type="entry name" value="ABC transporter involved in vitamin B12 uptake, BtuC"/>
    <property type="match status" value="1"/>
</dbReference>
<feature type="transmembrane region" description="Helical" evidence="8">
    <location>
        <begin position="283"/>
        <end position="301"/>
    </location>
</feature>
<dbReference type="PANTHER" id="PTHR30472">
    <property type="entry name" value="FERRIC ENTEROBACTIN TRANSPORT SYSTEM PERMEASE PROTEIN"/>
    <property type="match status" value="1"/>
</dbReference>
<dbReference type="STRING" id="201973.SAMN04488025_12338"/>
<sequence length="342" mass="36686">MIPLSVRRRQRWLIIALFALILITIAVSLGLGYASLSYDRLIPTLIGKGTFKEEFILFSLRLPRILITLLTGMALALSGAILQAITQNDLADPGIIGINSGAGMAITVYFLFAPLDVGNFAYLIPCIAFAGALATSALIYITAYDRKTGLHPIRLVLVGVGFSAALSGGMVLLMSSAEEQKVDFVAKWLAGTVWGTDWAFILAVLPWLILLVPFTMYKMNQMNLLSLDEALAIGLGVRTQRERLLLLLAAVALAAAGTSVTGGIAFVGLMAPHLAKVMIGHRAQLYLPICILLGGWLLLLADTIGRNAVDPDGIPAGVVVSLIGAPYFIYLLTRNQGLNRLR</sequence>
<feature type="transmembrane region" description="Helical" evidence="8">
    <location>
        <begin position="155"/>
        <end position="177"/>
    </location>
</feature>
<name>A0A1I2QDS1_9BACL</name>
<dbReference type="AlphaFoldDB" id="A0A1I2QDS1"/>
<comment type="similarity">
    <text evidence="2">Belongs to the binding-protein-dependent transport system permease family. FecCD subfamily.</text>
</comment>
<evidence type="ECO:0000256" key="4">
    <source>
        <dbReference type="ARBA" id="ARBA00022475"/>
    </source>
</evidence>
<dbReference type="CDD" id="cd06550">
    <property type="entry name" value="TM_ABC_iron-siderophores_like"/>
    <property type="match status" value="1"/>
</dbReference>
<keyword evidence="6 8" id="KW-1133">Transmembrane helix</keyword>
<proteinExistence type="inferred from homology"/>
<keyword evidence="5 8" id="KW-0812">Transmembrane</keyword>
<evidence type="ECO:0000256" key="3">
    <source>
        <dbReference type="ARBA" id="ARBA00022448"/>
    </source>
</evidence>
<keyword evidence="3" id="KW-0813">Transport</keyword>
<keyword evidence="10" id="KW-1185">Reference proteome</keyword>
<feature type="transmembrane region" description="Helical" evidence="8">
    <location>
        <begin position="55"/>
        <end position="82"/>
    </location>
</feature>
<dbReference type="Pfam" id="PF01032">
    <property type="entry name" value="FecCD"/>
    <property type="match status" value="1"/>
</dbReference>
<feature type="transmembrane region" description="Helical" evidence="8">
    <location>
        <begin position="12"/>
        <end position="35"/>
    </location>
</feature>
<comment type="subcellular location">
    <subcellularLocation>
        <location evidence="1">Cell membrane</location>
        <topology evidence="1">Multi-pass membrane protein</topology>
    </subcellularLocation>
</comment>
<dbReference type="GO" id="GO:0005886">
    <property type="term" value="C:plasma membrane"/>
    <property type="evidence" value="ECO:0007669"/>
    <property type="project" value="UniProtKB-SubCell"/>
</dbReference>